<protein>
    <submittedName>
        <fullName evidence="1">Uncharacterized protein</fullName>
    </submittedName>
</protein>
<name>A0A2G4YLN4_9PROT</name>
<comment type="caution">
    <text evidence="1">The sequence shown here is derived from an EMBL/GenBank/DDBJ whole genome shotgun (WGS) entry which is preliminary data.</text>
</comment>
<sequence>METSDTEHKVYLVPAFTTGLWHNLAARRCIIQNFYFSFSKRNPPSRVIGGKATHIYDKESN</sequence>
<dbReference type="Proteomes" id="UP000229730">
    <property type="component" value="Unassembled WGS sequence"/>
</dbReference>
<dbReference type="EMBL" id="PDEM01000033">
    <property type="protein sequence ID" value="PHZ83222.1"/>
    <property type="molecule type" value="Genomic_DNA"/>
</dbReference>
<proteinExistence type="predicted"/>
<evidence type="ECO:0000313" key="1">
    <source>
        <dbReference type="EMBL" id="PHZ83222.1"/>
    </source>
</evidence>
<organism evidence="1 2">
    <name type="scientific">Paremcibacter congregatus</name>
    <dbReference type="NCBI Taxonomy" id="2043170"/>
    <lineage>
        <taxon>Bacteria</taxon>
        <taxon>Pseudomonadati</taxon>
        <taxon>Pseudomonadota</taxon>
        <taxon>Alphaproteobacteria</taxon>
        <taxon>Emcibacterales</taxon>
        <taxon>Emcibacteraceae</taxon>
        <taxon>Paremcibacter</taxon>
    </lineage>
</organism>
<accession>A0A2G4YLN4</accession>
<evidence type="ECO:0000313" key="2">
    <source>
        <dbReference type="Proteomes" id="UP000229730"/>
    </source>
</evidence>
<gene>
    <name evidence="1" type="ORF">CRD36_16740</name>
</gene>
<dbReference type="AlphaFoldDB" id="A0A2G4YLN4"/>
<reference evidence="1 2" key="1">
    <citation type="submission" date="2017-10" db="EMBL/GenBank/DDBJ databases">
        <title>Frigbacter circumglobatus gen. nov. sp. nov., isolated from sediment cultured in situ.</title>
        <authorList>
            <person name="Zhao Z."/>
        </authorList>
    </citation>
    <scope>NUCLEOTIDE SEQUENCE [LARGE SCALE GENOMIC DNA]</scope>
    <source>
        <strain evidence="1 2">ZYL</strain>
    </source>
</reference>
<keyword evidence="2" id="KW-1185">Reference proteome</keyword>
<dbReference type="InParanoid" id="A0A2G4YLN4"/>